<feature type="signal peptide" evidence="1">
    <location>
        <begin position="1"/>
        <end position="24"/>
    </location>
</feature>
<evidence type="ECO:0008006" key="4">
    <source>
        <dbReference type="Google" id="ProtNLM"/>
    </source>
</evidence>
<evidence type="ECO:0000313" key="3">
    <source>
        <dbReference type="Proteomes" id="UP001596297"/>
    </source>
</evidence>
<organism evidence="2 3">
    <name type="scientific">Deinococcus lacus</name>
    <dbReference type="NCBI Taxonomy" id="392561"/>
    <lineage>
        <taxon>Bacteria</taxon>
        <taxon>Thermotogati</taxon>
        <taxon>Deinococcota</taxon>
        <taxon>Deinococci</taxon>
        <taxon>Deinococcales</taxon>
        <taxon>Deinococcaceae</taxon>
        <taxon>Deinococcus</taxon>
    </lineage>
</organism>
<dbReference type="InterPro" id="IPR047589">
    <property type="entry name" value="DUF11_rpt"/>
</dbReference>
<accession>A0ABW1YCD7</accession>
<evidence type="ECO:0000313" key="2">
    <source>
        <dbReference type="EMBL" id="MFC6591633.1"/>
    </source>
</evidence>
<sequence length="171" mass="17942">MNTKYPLVFTAAALLGLGSSVAQAPAPSPLQLTLSQFQVQSVTVAGKVTEKLVASDQSAPGQIVQYGLAAKNVGNTELRNVKVVLPVQPGTTFVSSAGGLLGIRTEFSIDGGKNFAPAPLKRKVTVIEGGKSVTREVAVKPSEYQAVRWNIGALKPGETKNFVLRVKVQSP</sequence>
<dbReference type="NCBIfam" id="TIGR01451">
    <property type="entry name" value="B_ant_repeat"/>
    <property type="match status" value="1"/>
</dbReference>
<keyword evidence="3" id="KW-1185">Reference proteome</keyword>
<protein>
    <recommendedName>
        <fullName evidence="4">DUF11 domain-containing protein</fullName>
    </recommendedName>
</protein>
<name>A0ABW1YCD7_9DEIO</name>
<evidence type="ECO:0000256" key="1">
    <source>
        <dbReference type="SAM" id="SignalP"/>
    </source>
</evidence>
<reference evidence="3" key="1">
    <citation type="journal article" date="2019" name="Int. J. Syst. Evol. Microbiol.">
        <title>The Global Catalogue of Microorganisms (GCM) 10K type strain sequencing project: providing services to taxonomists for standard genome sequencing and annotation.</title>
        <authorList>
            <consortium name="The Broad Institute Genomics Platform"/>
            <consortium name="The Broad Institute Genome Sequencing Center for Infectious Disease"/>
            <person name="Wu L."/>
            <person name="Ma J."/>
        </authorList>
    </citation>
    <scope>NUCLEOTIDE SEQUENCE [LARGE SCALE GENOMIC DNA]</scope>
    <source>
        <strain evidence="3">CGMCC 1.15772</strain>
    </source>
</reference>
<dbReference type="Proteomes" id="UP001596297">
    <property type="component" value="Unassembled WGS sequence"/>
</dbReference>
<proteinExistence type="predicted"/>
<dbReference type="InterPro" id="IPR014468">
    <property type="entry name" value="UCP014979"/>
</dbReference>
<dbReference type="PIRSF" id="PIRSF014979">
    <property type="entry name" value="UCP014979"/>
    <property type="match status" value="1"/>
</dbReference>
<comment type="caution">
    <text evidence="2">The sequence shown here is derived from an EMBL/GenBank/DDBJ whole genome shotgun (WGS) entry which is preliminary data.</text>
</comment>
<dbReference type="EMBL" id="JBHSWD010000001">
    <property type="protein sequence ID" value="MFC6591633.1"/>
    <property type="molecule type" value="Genomic_DNA"/>
</dbReference>
<dbReference type="RefSeq" id="WP_380082636.1">
    <property type="nucleotide sequence ID" value="NZ_JBHSWD010000001.1"/>
</dbReference>
<feature type="chain" id="PRO_5045653887" description="DUF11 domain-containing protein" evidence="1">
    <location>
        <begin position="25"/>
        <end position="171"/>
    </location>
</feature>
<keyword evidence="1" id="KW-0732">Signal</keyword>
<gene>
    <name evidence="2" type="ORF">ACFP81_06145</name>
</gene>